<dbReference type="EMBL" id="LDPH01000003">
    <property type="protein sequence ID" value="KLV27488.1"/>
    <property type="molecule type" value="Genomic_DNA"/>
</dbReference>
<dbReference type="Proteomes" id="UP000036045">
    <property type="component" value="Unassembled WGS sequence"/>
</dbReference>
<protein>
    <submittedName>
        <fullName evidence="1">Uncharacterized protein</fullName>
    </submittedName>
</protein>
<evidence type="ECO:0000313" key="1">
    <source>
        <dbReference type="EMBL" id="KLV27488.1"/>
    </source>
</evidence>
<gene>
    <name evidence="1" type="ORF">ABW02_04845</name>
</gene>
<reference evidence="1 2" key="1">
    <citation type="submission" date="2015-05" db="EMBL/GenBank/DDBJ databases">
        <title>Whole genome sequence and identification of bacterial endophytes from Costus igneus.</title>
        <authorList>
            <person name="Lee Y.P."/>
            <person name="Gan H.M."/>
            <person name="Eng W."/>
            <person name="Wheatley M.S."/>
            <person name="Caraballo A."/>
            <person name="Polter S."/>
            <person name="Savka M.A."/>
            <person name="Hudson A.O."/>
        </authorList>
    </citation>
    <scope>NUCLEOTIDE SEQUENCE [LARGE SCALE GENOMIC DNA]</scope>
    <source>
        <strain evidence="1 2">RIT379</strain>
    </source>
</reference>
<keyword evidence="2" id="KW-1185">Reference proteome</keyword>
<dbReference type="AlphaFoldDB" id="A0A0J1INK1"/>
<dbReference type="PATRIC" id="fig|1397.4.peg.3069"/>
<name>A0A0J1INK1_NIACI</name>
<organism evidence="1 2">
    <name type="scientific">Niallia circulans</name>
    <name type="common">Bacillus circulans</name>
    <dbReference type="NCBI Taxonomy" id="1397"/>
    <lineage>
        <taxon>Bacteria</taxon>
        <taxon>Bacillati</taxon>
        <taxon>Bacillota</taxon>
        <taxon>Bacilli</taxon>
        <taxon>Bacillales</taxon>
        <taxon>Bacillaceae</taxon>
        <taxon>Niallia</taxon>
    </lineage>
</organism>
<accession>A0A0J1INK1</accession>
<proteinExistence type="predicted"/>
<comment type="caution">
    <text evidence="1">The sequence shown here is derived from an EMBL/GenBank/DDBJ whole genome shotgun (WGS) entry which is preliminary data.</text>
</comment>
<evidence type="ECO:0000313" key="2">
    <source>
        <dbReference type="Proteomes" id="UP000036045"/>
    </source>
</evidence>
<sequence length="63" mass="6932">MTLNGKVGIVKLNCAQLNLRAADKTNYLYSLCKGTENIGVKNFNSISCAQLNFKKSKGVICYE</sequence>